<keyword evidence="3" id="KW-1185">Reference proteome</keyword>
<proteinExistence type="predicted"/>
<dbReference type="InterPro" id="IPR021488">
    <property type="entry name" value="DUF3142"/>
</dbReference>
<evidence type="ECO:0008006" key="4">
    <source>
        <dbReference type="Google" id="ProtNLM"/>
    </source>
</evidence>
<name>A0A7W5ZVQ7_9SPHN</name>
<organism evidence="2 3">
    <name type="scientific">Novosphingobium hassiacum</name>
    <dbReference type="NCBI Taxonomy" id="173676"/>
    <lineage>
        <taxon>Bacteria</taxon>
        <taxon>Pseudomonadati</taxon>
        <taxon>Pseudomonadota</taxon>
        <taxon>Alphaproteobacteria</taxon>
        <taxon>Sphingomonadales</taxon>
        <taxon>Sphingomonadaceae</taxon>
        <taxon>Novosphingobium</taxon>
    </lineage>
</organism>
<dbReference type="Pfam" id="PF11340">
    <property type="entry name" value="DUF3142"/>
    <property type="match status" value="1"/>
</dbReference>
<gene>
    <name evidence="2" type="ORF">GGQ88_000005</name>
</gene>
<protein>
    <recommendedName>
        <fullName evidence="4">DUF3142 domain-containing protein</fullName>
    </recommendedName>
</protein>
<evidence type="ECO:0000256" key="1">
    <source>
        <dbReference type="SAM" id="SignalP"/>
    </source>
</evidence>
<reference evidence="2 3" key="1">
    <citation type="submission" date="2020-08" db="EMBL/GenBank/DDBJ databases">
        <title>Genomic Encyclopedia of Type Strains, Phase IV (KMG-IV): sequencing the most valuable type-strain genomes for metagenomic binning, comparative biology and taxonomic classification.</title>
        <authorList>
            <person name="Goeker M."/>
        </authorList>
    </citation>
    <scope>NUCLEOTIDE SEQUENCE [LARGE SCALE GENOMIC DNA]</scope>
    <source>
        <strain evidence="2 3">DSM 14552</strain>
    </source>
</reference>
<accession>A0A7W5ZVQ7</accession>
<dbReference type="SUPFAM" id="SSF51445">
    <property type="entry name" value="(Trans)glycosidases"/>
    <property type="match status" value="1"/>
</dbReference>
<evidence type="ECO:0000313" key="2">
    <source>
        <dbReference type="EMBL" id="MBB3858765.1"/>
    </source>
</evidence>
<dbReference type="PROSITE" id="PS51257">
    <property type="entry name" value="PROKAR_LIPOPROTEIN"/>
    <property type="match status" value="1"/>
</dbReference>
<comment type="caution">
    <text evidence="2">The sequence shown here is derived from an EMBL/GenBank/DDBJ whole genome shotgun (WGS) entry which is preliminary data.</text>
</comment>
<dbReference type="AlphaFoldDB" id="A0A7W5ZVQ7"/>
<sequence length="240" mass="26833">MTRTGLVLAALALLAGCQQQAEQPRVDPLAYDAYYLWPGIAPPPGSHPRVLYLLDGEVRRDGPSRLTRLRGGVPRLPDQDVWLVVRIDRLDLNEATYDAILADLGRWQAAGSRVAGLQIDFDAAAKGIRGYVAFLRGLRARLPARWKLSITGLMDWSAHGDPQVLVDLRGVVDEVVVQTYQGRNTIPGYEAYFARMDHFPIPFRVALAQGGQWVPPNNLAHHPMFRGYVVFLLRPLHIRQ</sequence>
<evidence type="ECO:0000313" key="3">
    <source>
        <dbReference type="Proteomes" id="UP000562395"/>
    </source>
</evidence>
<keyword evidence="1" id="KW-0732">Signal</keyword>
<feature type="signal peptide" evidence="1">
    <location>
        <begin position="1"/>
        <end position="21"/>
    </location>
</feature>
<dbReference type="InterPro" id="IPR017853">
    <property type="entry name" value="GH"/>
</dbReference>
<dbReference type="EMBL" id="JACICY010000001">
    <property type="protein sequence ID" value="MBB3858765.1"/>
    <property type="molecule type" value="Genomic_DNA"/>
</dbReference>
<feature type="chain" id="PRO_5030813168" description="DUF3142 domain-containing protein" evidence="1">
    <location>
        <begin position="22"/>
        <end position="240"/>
    </location>
</feature>
<dbReference type="RefSeq" id="WP_343057033.1">
    <property type="nucleotide sequence ID" value="NZ_JACICY010000001.1"/>
</dbReference>
<dbReference type="Proteomes" id="UP000562395">
    <property type="component" value="Unassembled WGS sequence"/>
</dbReference>